<reference evidence="2" key="1">
    <citation type="submission" date="2017-12" db="EMBL/GenBank/DDBJ databases">
        <title>High-resolution comparative analysis of great ape genomes.</title>
        <authorList>
            <person name="Pollen A."/>
            <person name="Hastie A."/>
            <person name="Hormozdiari F."/>
            <person name="Dougherty M."/>
            <person name="Liu R."/>
            <person name="Chaisson M."/>
            <person name="Hoppe E."/>
            <person name="Hill C."/>
            <person name="Pang A."/>
            <person name="Hillier L."/>
            <person name="Baker C."/>
            <person name="Armstrong J."/>
            <person name="Shendure J."/>
            <person name="Paten B."/>
            <person name="Wilson R."/>
            <person name="Chao H."/>
            <person name="Schneider V."/>
            <person name="Ventura M."/>
            <person name="Kronenberg Z."/>
            <person name="Murali S."/>
            <person name="Gordon D."/>
            <person name="Cantsilieris S."/>
            <person name="Munson K."/>
            <person name="Nelson B."/>
            <person name="Raja A."/>
            <person name="Underwood J."/>
            <person name="Diekhans M."/>
            <person name="Fiddes I."/>
            <person name="Haussler D."/>
            <person name="Eichler E."/>
        </authorList>
    </citation>
    <scope>NUCLEOTIDE SEQUENCE [LARGE SCALE GENOMIC DNA]</scope>
    <source>
        <strain evidence="2">Susie</strain>
    </source>
</reference>
<comment type="caution">
    <text evidence="2">The sequence shown here is derived from an EMBL/GenBank/DDBJ whole genome shotgun (WGS) entry which is preliminary data.</text>
</comment>
<feature type="region of interest" description="Disordered" evidence="1">
    <location>
        <begin position="1"/>
        <end position="111"/>
    </location>
</feature>
<accession>A0A2J8Y4A9</accession>
<protein>
    <submittedName>
        <fullName evidence="2">PPP2R5D isoform 4</fullName>
    </submittedName>
</protein>
<proteinExistence type="predicted"/>
<gene>
    <name evidence="2" type="ORF">CR201_G0016492</name>
</gene>
<dbReference type="AlphaFoldDB" id="A0A2J8Y4A9"/>
<dbReference type="EMBL" id="NDHI03003283">
    <property type="protein sequence ID" value="PNJ89116.1"/>
    <property type="molecule type" value="Genomic_DNA"/>
</dbReference>
<feature type="compositionally biased region" description="Basic and acidic residues" evidence="1">
    <location>
        <begin position="1"/>
        <end position="13"/>
    </location>
</feature>
<evidence type="ECO:0000256" key="1">
    <source>
        <dbReference type="SAM" id="MobiDB-lite"/>
    </source>
</evidence>
<organism evidence="2">
    <name type="scientific">Pongo abelii</name>
    <name type="common">Sumatran orangutan</name>
    <name type="synonym">Pongo pygmaeus abelii</name>
    <dbReference type="NCBI Taxonomy" id="9601"/>
    <lineage>
        <taxon>Eukaryota</taxon>
        <taxon>Metazoa</taxon>
        <taxon>Chordata</taxon>
        <taxon>Craniata</taxon>
        <taxon>Vertebrata</taxon>
        <taxon>Euteleostomi</taxon>
        <taxon>Mammalia</taxon>
        <taxon>Eutheria</taxon>
        <taxon>Euarchontoglires</taxon>
        <taxon>Primates</taxon>
        <taxon>Haplorrhini</taxon>
        <taxon>Catarrhini</taxon>
        <taxon>Hominidae</taxon>
        <taxon>Pongo</taxon>
    </lineage>
</organism>
<evidence type="ECO:0000313" key="2">
    <source>
        <dbReference type="EMBL" id="PNJ89116.1"/>
    </source>
</evidence>
<sequence length="111" mass="11674">MPYKLKKEKEPPKVAKCTAKPSSSGKDGGGDNTEEVTCLTRPSRSPSPSPSPKPSLSHRRPTSVPAIARHPPRSSAKSSTQGGPRLSRRSDGKAPPASTSARIGSCRSFLP</sequence>
<name>A0A2J8Y4A9_PONAB</name>